<evidence type="ECO:0000313" key="2">
    <source>
        <dbReference type="Proteomes" id="UP000821845"/>
    </source>
</evidence>
<organism evidence="1 2">
    <name type="scientific">Hyalomma asiaticum</name>
    <name type="common">Tick</name>
    <dbReference type="NCBI Taxonomy" id="266040"/>
    <lineage>
        <taxon>Eukaryota</taxon>
        <taxon>Metazoa</taxon>
        <taxon>Ecdysozoa</taxon>
        <taxon>Arthropoda</taxon>
        <taxon>Chelicerata</taxon>
        <taxon>Arachnida</taxon>
        <taxon>Acari</taxon>
        <taxon>Parasitiformes</taxon>
        <taxon>Ixodida</taxon>
        <taxon>Ixodoidea</taxon>
        <taxon>Ixodidae</taxon>
        <taxon>Hyalomminae</taxon>
        <taxon>Hyalomma</taxon>
    </lineage>
</organism>
<evidence type="ECO:0000313" key="1">
    <source>
        <dbReference type="EMBL" id="KAH6931954.1"/>
    </source>
</evidence>
<dbReference type="EMBL" id="CM023484">
    <property type="protein sequence ID" value="KAH6931954.1"/>
    <property type="molecule type" value="Genomic_DNA"/>
</dbReference>
<name>A0ACB7SDU1_HYAAI</name>
<accession>A0ACB7SDU1</accession>
<reference evidence="1" key="1">
    <citation type="submission" date="2020-05" db="EMBL/GenBank/DDBJ databases">
        <title>Large-scale comparative analyses of tick genomes elucidate their genetic diversity and vector capacities.</title>
        <authorList>
            <person name="Jia N."/>
            <person name="Wang J."/>
            <person name="Shi W."/>
            <person name="Du L."/>
            <person name="Sun Y."/>
            <person name="Zhan W."/>
            <person name="Jiang J."/>
            <person name="Wang Q."/>
            <person name="Zhang B."/>
            <person name="Ji P."/>
            <person name="Sakyi L.B."/>
            <person name="Cui X."/>
            <person name="Yuan T."/>
            <person name="Jiang B."/>
            <person name="Yang W."/>
            <person name="Lam T.T.-Y."/>
            <person name="Chang Q."/>
            <person name="Ding S."/>
            <person name="Wang X."/>
            <person name="Zhu J."/>
            <person name="Ruan X."/>
            <person name="Zhao L."/>
            <person name="Wei J."/>
            <person name="Que T."/>
            <person name="Du C."/>
            <person name="Cheng J."/>
            <person name="Dai P."/>
            <person name="Han X."/>
            <person name="Huang E."/>
            <person name="Gao Y."/>
            <person name="Liu J."/>
            <person name="Shao H."/>
            <person name="Ye R."/>
            <person name="Li L."/>
            <person name="Wei W."/>
            <person name="Wang X."/>
            <person name="Wang C."/>
            <person name="Yang T."/>
            <person name="Huo Q."/>
            <person name="Li W."/>
            <person name="Guo W."/>
            <person name="Chen H."/>
            <person name="Zhou L."/>
            <person name="Ni X."/>
            <person name="Tian J."/>
            <person name="Zhou Y."/>
            <person name="Sheng Y."/>
            <person name="Liu T."/>
            <person name="Pan Y."/>
            <person name="Xia L."/>
            <person name="Li J."/>
            <person name="Zhao F."/>
            <person name="Cao W."/>
        </authorList>
    </citation>
    <scope>NUCLEOTIDE SEQUENCE</scope>
    <source>
        <strain evidence="1">Hyas-2018</strain>
    </source>
</reference>
<sequence length="715" mass="79813">MSRDKKVKRSKTSNDVSSASPGPNLHMDYFQLEEEESMTRDPQDDEAVFRRVCGEIQANMRKILEMKLQRRSVADIEKLRVETSLLFLGLKKINRLDKHRLKVAKDAVNEKKQKVDNFHLQLQNLTYEVMHLQKEVTKCMEFRLSQKLRGLESLREQFEHEIERKRECLSGIQPTLQAVLEAAQPLQADLGLPLQAHQGEHANAQYLARPLYVLYVQSAAYQHAYGDCFEVGMEGSVEESKALLETTQEKQEEDSGESDQEESNAGKRHRRLTRSGTGLSSVAKCLQKHPLAVVITLQHRGYKLQITFTYIIALHIVTVTAKVTEPHGVSSGISASPVMCPSTILDNLFGDDNGLCSPNPGNHFQLKKNGLEDFSKVVAEVGKAYRWAQRLAGLEFLHGSGAAVVPSHEVGRAFVEEFAHSISARFAARVGLYEQLLSLEKGLVQVPAQLADHFPSKITSMLKQWTQVTHADVESHPSHKEMEGLGLIRGDELVYQAVLRRGSAMVKALVLLRDNYPKEAPLFLLVLQLREESSSRDDDAVKELERELNLHCVEQEQVQAGDQLLSCQLQQLLVSMDVLLESLCDHLDAPREFSRDKVLARTARRFPGSHTYDIVADILEEIRETYGIPLQKIVATVTDNASNFAKAFKEFGVCLENSDEVNTGTTAEFTDVEIAAEATAEPLNEDAAEVDPASTDVATLPTSTEAVATSALVRR</sequence>
<gene>
    <name evidence="1" type="ORF">HPB50_001841</name>
</gene>
<keyword evidence="2" id="KW-1185">Reference proteome</keyword>
<comment type="caution">
    <text evidence="1">The sequence shown here is derived from an EMBL/GenBank/DDBJ whole genome shotgun (WGS) entry which is preliminary data.</text>
</comment>
<protein>
    <submittedName>
        <fullName evidence="1">Uncharacterized protein</fullName>
    </submittedName>
</protein>
<dbReference type="Proteomes" id="UP000821845">
    <property type="component" value="Chromosome 4"/>
</dbReference>
<proteinExistence type="predicted"/>